<dbReference type="KEGG" id="sphv:F9278_02545"/>
<organism evidence="5 6">
    <name type="scientific">Streptomyces phaeolivaceus</name>
    <dbReference type="NCBI Taxonomy" id="2653200"/>
    <lineage>
        <taxon>Bacteria</taxon>
        <taxon>Bacillati</taxon>
        <taxon>Actinomycetota</taxon>
        <taxon>Actinomycetes</taxon>
        <taxon>Kitasatosporales</taxon>
        <taxon>Streptomycetaceae</taxon>
        <taxon>Streptomyces</taxon>
    </lineage>
</organism>
<name>A0A5P8JWU8_9ACTN</name>
<dbReference type="Proteomes" id="UP000327294">
    <property type="component" value="Chromosome"/>
</dbReference>
<dbReference type="GO" id="GO:0003700">
    <property type="term" value="F:DNA-binding transcription factor activity"/>
    <property type="evidence" value="ECO:0007669"/>
    <property type="project" value="InterPro"/>
</dbReference>
<dbReference type="InterPro" id="IPR036390">
    <property type="entry name" value="WH_DNA-bd_sf"/>
</dbReference>
<evidence type="ECO:0000256" key="3">
    <source>
        <dbReference type="ARBA" id="ARBA00023163"/>
    </source>
</evidence>
<dbReference type="PANTHER" id="PTHR43537">
    <property type="entry name" value="TRANSCRIPTIONAL REGULATOR, GNTR FAMILY"/>
    <property type="match status" value="1"/>
</dbReference>
<dbReference type="InterPro" id="IPR008920">
    <property type="entry name" value="TF_FadR/GntR_C"/>
</dbReference>
<dbReference type="InterPro" id="IPR000524">
    <property type="entry name" value="Tscrpt_reg_HTH_GntR"/>
</dbReference>
<dbReference type="AlphaFoldDB" id="A0A5P8JWU8"/>
<gene>
    <name evidence="5" type="ORF">F9278_02545</name>
</gene>
<dbReference type="SMART" id="SM00895">
    <property type="entry name" value="FCD"/>
    <property type="match status" value="1"/>
</dbReference>
<accession>A0A5P8JWU8</accession>
<reference evidence="5 6" key="1">
    <citation type="submission" date="2019-10" db="EMBL/GenBank/DDBJ databases">
        <title>Streptomyces sp. strain GY16 isolated from leaves of Broussonetia papyrifera.</title>
        <authorList>
            <person name="Mo P."/>
        </authorList>
    </citation>
    <scope>NUCLEOTIDE SEQUENCE [LARGE SCALE GENOMIC DNA]</scope>
    <source>
        <strain evidence="5 6">GY16</strain>
    </source>
</reference>
<dbReference type="PROSITE" id="PS50949">
    <property type="entry name" value="HTH_GNTR"/>
    <property type="match status" value="1"/>
</dbReference>
<keyword evidence="1" id="KW-0805">Transcription regulation</keyword>
<dbReference type="InterPro" id="IPR011711">
    <property type="entry name" value="GntR_C"/>
</dbReference>
<evidence type="ECO:0000256" key="1">
    <source>
        <dbReference type="ARBA" id="ARBA00023015"/>
    </source>
</evidence>
<dbReference type="InterPro" id="IPR036388">
    <property type="entry name" value="WH-like_DNA-bd_sf"/>
</dbReference>
<dbReference type="PRINTS" id="PR00035">
    <property type="entry name" value="HTHGNTR"/>
</dbReference>
<keyword evidence="6" id="KW-1185">Reference proteome</keyword>
<evidence type="ECO:0000313" key="6">
    <source>
        <dbReference type="Proteomes" id="UP000327294"/>
    </source>
</evidence>
<dbReference type="RefSeq" id="WP_152166792.1">
    <property type="nucleotide sequence ID" value="NZ_CP045096.1"/>
</dbReference>
<keyword evidence="2" id="KW-0238">DNA-binding</keyword>
<sequence length="234" mass="25305">MALTDEAMDKIKAMIVAGELAPGYRLPKEENLAAQRGLSRSSLREAVRALTAMRILVTRQGDGTYVSSLEPHLLLESLSFASDVSQGRTALQLLQVRRLLEPQATGAAAALLTAGELDELGAILARSRAAATVEEFVGHDIAFHLRIVEAVGNPVLSMLLRVLSTRTQRARIVRGTRTERAVEHAHREHEGILRALRARDAALAVSAATVHVAAVEQWMANGLVEEDPLCAAER</sequence>
<dbReference type="Pfam" id="PF00392">
    <property type="entry name" value="GntR"/>
    <property type="match status" value="1"/>
</dbReference>
<dbReference type="SUPFAM" id="SSF46785">
    <property type="entry name" value="Winged helix' DNA-binding domain"/>
    <property type="match status" value="1"/>
</dbReference>
<evidence type="ECO:0000313" key="5">
    <source>
        <dbReference type="EMBL" id="QFQ95256.1"/>
    </source>
</evidence>
<dbReference type="EMBL" id="CP045096">
    <property type="protein sequence ID" value="QFQ95256.1"/>
    <property type="molecule type" value="Genomic_DNA"/>
</dbReference>
<feature type="domain" description="HTH gntR-type" evidence="4">
    <location>
        <begin position="1"/>
        <end position="69"/>
    </location>
</feature>
<evidence type="ECO:0000256" key="2">
    <source>
        <dbReference type="ARBA" id="ARBA00023125"/>
    </source>
</evidence>
<proteinExistence type="predicted"/>
<dbReference type="SUPFAM" id="SSF48008">
    <property type="entry name" value="GntR ligand-binding domain-like"/>
    <property type="match status" value="1"/>
</dbReference>
<dbReference type="GO" id="GO:0003677">
    <property type="term" value="F:DNA binding"/>
    <property type="evidence" value="ECO:0007669"/>
    <property type="project" value="UniProtKB-KW"/>
</dbReference>
<evidence type="ECO:0000259" key="4">
    <source>
        <dbReference type="PROSITE" id="PS50949"/>
    </source>
</evidence>
<dbReference type="Pfam" id="PF07729">
    <property type="entry name" value="FCD"/>
    <property type="match status" value="1"/>
</dbReference>
<dbReference type="Gene3D" id="1.10.10.10">
    <property type="entry name" value="Winged helix-like DNA-binding domain superfamily/Winged helix DNA-binding domain"/>
    <property type="match status" value="1"/>
</dbReference>
<dbReference type="SMART" id="SM00345">
    <property type="entry name" value="HTH_GNTR"/>
    <property type="match status" value="1"/>
</dbReference>
<dbReference type="PANTHER" id="PTHR43537:SF51">
    <property type="entry name" value="HTH-TYPE TRANSCRIPTIONAL REGULATOR LGOR-RELATED"/>
    <property type="match status" value="1"/>
</dbReference>
<dbReference type="Gene3D" id="1.20.120.530">
    <property type="entry name" value="GntR ligand-binding domain-like"/>
    <property type="match status" value="1"/>
</dbReference>
<protein>
    <submittedName>
        <fullName evidence="5">FadR family transcriptional regulator</fullName>
    </submittedName>
</protein>
<dbReference type="CDD" id="cd07377">
    <property type="entry name" value="WHTH_GntR"/>
    <property type="match status" value="1"/>
</dbReference>
<keyword evidence="3" id="KW-0804">Transcription</keyword>